<name>A0ABZ2ZAF0_9BACT</name>
<feature type="domain" description="RagB/SusD" evidence="6">
    <location>
        <begin position="365"/>
        <end position="463"/>
    </location>
</feature>
<comment type="similarity">
    <text evidence="2">Belongs to the SusD family.</text>
</comment>
<evidence type="ECO:0000259" key="6">
    <source>
        <dbReference type="Pfam" id="PF07980"/>
    </source>
</evidence>
<evidence type="ECO:0000256" key="5">
    <source>
        <dbReference type="ARBA" id="ARBA00023237"/>
    </source>
</evidence>
<evidence type="ECO:0000256" key="1">
    <source>
        <dbReference type="ARBA" id="ARBA00004442"/>
    </source>
</evidence>
<proteinExistence type="inferred from homology"/>
<keyword evidence="9" id="KW-1185">Reference proteome</keyword>
<dbReference type="PROSITE" id="PS51257">
    <property type="entry name" value="PROKAR_LIPOPROTEIN"/>
    <property type="match status" value="1"/>
</dbReference>
<feature type="domain" description="SusD-like N-terminal" evidence="7">
    <location>
        <begin position="88"/>
        <end position="177"/>
    </location>
</feature>
<protein>
    <submittedName>
        <fullName evidence="8">RagB/SusD family nutrient uptake outer membrane protein</fullName>
    </submittedName>
</protein>
<reference evidence="8 9" key="1">
    <citation type="submission" date="2024-03" db="EMBL/GenBank/DDBJ databases">
        <title>Chitinophaga caseinilytica sp. nov., a casein hydrolysing bacterium isolated from forest soil.</title>
        <authorList>
            <person name="Lee D.S."/>
            <person name="Han D.M."/>
            <person name="Baek J.H."/>
            <person name="Choi D.G."/>
            <person name="Jeon J.H."/>
            <person name="Jeon C.O."/>
        </authorList>
    </citation>
    <scope>NUCLEOTIDE SEQUENCE [LARGE SCALE GENOMIC DNA]</scope>
    <source>
        <strain evidence="8 9">KACC 19118</strain>
    </source>
</reference>
<sequence>MKRLSIFIIAIVSLSACKKWLNITPKSEISATELFKSEQGYKDALIGSYLLMTNSGSYGFESTLGLVDVLGQQYAMPGTTHPYYYASAYQYDHLSVVPKKDNIWATGYQAIANLNNIINTIDGNKGMLHPANYAMIKGEALGLRAFLHFDLYRLFGAGNLVNDPSGLDLKVLPYVSRYAKQITAPVAGRAFLDSVAADLATAASLMAKYDSMSVELNADNGVEIPNADLFYNNRRMRFNYYAVKATQARLNLWRGNYALAKEAAQEVADKGMRYLVSFNGGNINDPNPVNKDFTFSTEHVFSLNVQNMFNVIKPYIDQFGPDGINANTSKLAHSGTVANELYEVNTKPGMSLSDYRYKELYKKVSSTEFLLLKFTYVTPSVFKDRMPIIKLPEMFYILAECANETGDIATAVDYLNRMRISRGISNQYNLPASLSKEEVTVEILKEYRKEFVSEGQLFYYYKRRGEANIPGTAKAMNNSVYMLPLPQREIEMGGGN</sequence>
<comment type="subcellular location">
    <subcellularLocation>
        <location evidence="1">Cell outer membrane</location>
    </subcellularLocation>
</comment>
<gene>
    <name evidence="8" type="ORF">WJU22_13285</name>
</gene>
<keyword evidence="4" id="KW-0472">Membrane</keyword>
<dbReference type="Pfam" id="PF07980">
    <property type="entry name" value="SusD_RagB"/>
    <property type="match status" value="1"/>
</dbReference>
<organism evidence="8 9">
    <name type="scientific">Chitinophaga caseinilytica</name>
    <dbReference type="NCBI Taxonomy" id="2267521"/>
    <lineage>
        <taxon>Bacteria</taxon>
        <taxon>Pseudomonadati</taxon>
        <taxon>Bacteroidota</taxon>
        <taxon>Chitinophagia</taxon>
        <taxon>Chitinophagales</taxon>
        <taxon>Chitinophagaceae</taxon>
        <taxon>Chitinophaga</taxon>
    </lineage>
</organism>
<dbReference type="Proteomes" id="UP001449657">
    <property type="component" value="Chromosome"/>
</dbReference>
<dbReference type="Pfam" id="PF14322">
    <property type="entry name" value="SusD-like_3"/>
    <property type="match status" value="1"/>
</dbReference>
<evidence type="ECO:0000313" key="9">
    <source>
        <dbReference type="Proteomes" id="UP001449657"/>
    </source>
</evidence>
<keyword evidence="3" id="KW-0732">Signal</keyword>
<dbReference type="RefSeq" id="WP_341843717.1">
    <property type="nucleotide sequence ID" value="NZ_CP149792.1"/>
</dbReference>
<dbReference type="EMBL" id="CP150096">
    <property type="protein sequence ID" value="WZN49142.1"/>
    <property type="molecule type" value="Genomic_DNA"/>
</dbReference>
<dbReference type="SUPFAM" id="SSF48452">
    <property type="entry name" value="TPR-like"/>
    <property type="match status" value="1"/>
</dbReference>
<dbReference type="InterPro" id="IPR012944">
    <property type="entry name" value="SusD_RagB_dom"/>
</dbReference>
<evidence type="ECO:0000313" key="8">
    <source>
        <dbReference type="EMBL" id="WZN49142.1"/>
    </source>
</evidence>
<dbReference type="InterPro" id="IPR033985">
    <property type="entry name" value="SusD-like_N"/>
</dbReference>
<keyword evidence="5" id="KW-0998">Cell outer membrane</keyword>
<dbReference type="InterPro" id="IPR011990">
    <property type="entry name" value="TPR-like_helical_dom_sf"/>
</dbReference>
<evidence type="ECO:0000256" key="2">
    <source>
        <dbReference type="ARBA" id="ARBA00006275"/>
    </source>
</evidence>
<accession>A0ABZ2ZAF0</accession>
<dbReference type="Gene3D" id="1.25.40.390">
    <property type="match status" value="1"/>
</dbReference>
<evidence type="ECO:0000259" key="7">
    <source>
        <dbReference type="Pfam" id="PF14322"/>
    </source>
</evidence>
<evidence type="ECO:0000256" key="3">
    <source>
        <dbReference type="ARBA" id="ARBA00022729"/>
    </source>
</evidence>
<evidence type="ECO:0000256" key="4">
    <source>
        <dbReference type="ARBA" id="ARBA00023136"/>
    </source>
</evidence>